<reference evidence="2" key="2">
    <citation type="journal article" date="2021" name="PeerJ">
        <title>Extensive microbial diversity within the chicken gut microbiome revealed by metagenomics and culture.</title>
        <authorList>
            <person name="Gilroy R."/>
            <person name="Ravi A."/>
            <person name="Getino M."/>
            <person name="Pursley I."/>
            <person name="Horton D.L."/>
            <person name="Alikhan N.F."/>
            <person name="Baker D."/>
            <person name="Gharbi K."/>
            <person name="Hall N."/>
            <person name="Watson M."/>
            <person name="Adriaenssens E.M."/>
            <person name="Foster-Nyarko E."/>
            <person name="Jarju S."/>
            <person name="Secka A."/>
            <person name="Antonio M."/>
            <person name="Oren A."/>
            <person name="Chaudhuri R.R."/>
            <person name="La Ragione R."/>
            <person name="Hildebrand F."/>
            <person name="Pallen M.J."/>
        </authorList>
    </citation>
    <scope>NUCLEOTIDE SEQUENCE</scope>
    <source>
        <strain evidence="2">CHK152-2871</strain>
    </source>
</reference>
<comment type="caution">
    <text evidence="2">The sequence shown here is derived from an EMBL/GenBank/DDBJ whole genome shotgun (WGS) entry which is preliminary data.</text>
</comment>
<dbReference type="EMBL" id="DVJQ01000020">
    <property type="protein sequence ID" value="HIS73831.1"/>
    <property type="molecule type" value="Genomic_DNA"/>
</dbReference>
<dbReference type="AlphaFoldDB" id="A0A9D1FHD9"/>
<accession>A0A9D1FHD9</accession>
<gene>
    <name evidence="2" type="ORF">IAA86_02285</name>
</gene>
<organism evidence="2 3">
    <name type="scientific">Candidatus Galligastranaerophilus intestinavium</name>
    <dbReference type="NCBI Taxonomy" id="2840836"/>
    <lineage>
        <taxon>Bacteria</taxon>
        <taxon>Candidatus Galligastranaerophilus</taxon>
    </lineage>
</organism>
<evidence type="ECO:0000313" key="3">
    <source>
        <dbReference type="Proteomes" id="UP000886865"/>
    </source>
</evidence>
<reference evidence="2" key="1">
    <citation type="submission" date="2020-10" db="EMBL/GenBank/DDBJ databases">
        <authorList>
            <person name="Gilroy R."/>
        </authorList>
    </citation>
    <scope>NUCLEOTIDE SEQUENCE</scope>
    <source>
        <strain evidence="2">CHK152-2871</strain>
    </source>
</reference>
<evidence type="ECO:0000256" key="1">
    <source>
        <dbReference type="SAM" id="MobiDB-lite"/>
    </source>
</evidence>
<proteinExistence type="predicted"/>
<feature type="compositionally biased region" description="Polar residues" evidence="1">
    <location>
        <begin position="1"/>
        <end position="12"/>
    </location>
</feature>
<protein>
    <submittedName>
        <fullName evidence="2">Uncharacterized protein</fullName>
    </submittedName>
</protein>
<sequence>MNNNIGNMNSASPLGFNPQGHRAHIQAENIEPQEVQAETAPNTDLLKHVPGDQYGRAMVNKSQAAYELARQNVEDDLFTFELINDFVNDLTQGYIEKGIEPKRAREMAALSADVLLNLEQ</sequence>
<name>A0A9D1FHD9_9BACT</name>
<dbReference type="Proteomes" id="UP000886865">
    <property type="component" value="Unassembled WGS sequence"/>
</dbReference>
<feature type="region of interest" description="Disordered" evidence="1">
    <location>
        <begin position="1"/>
        <end position="31"/>
    </location>
</feature>
<evidence type="ECO:0000313" key="2">
    <source>
        <dbReference type="EMBL" id="HIS73831.1"/>
    </source>
</evidence>